<evidence type="ECO:0000313" key="4">
    <source>
        <dbReference type="Proteomes" id="UP000695000"/>
    </source>
</evidence>
<evidence type="ECO:0000256" key="2">
    <source>
        <dbReference type="ARBA" id="ARBA00023002"/>
    </source>
</evidence>
<evidence type="ECO:0000256" key="3">
    <source>
        <dbReference type="RuleBase" id="RU000363"/>
    </source>
</evidence>
<dbReference type="PANTHER" id="PTHR44229">
    <property type="entry name" value="15-HYDROXYPROSTAGLANDIN DEHYDROGENASE [NAD(+)]"/>
    <property type="match status" value="1"/>
</dbReference>
<sequence>MSYNFNGKVALVTGGANGIGICMVRELLKNGVKGVVMADVNSTLGEKYSKELGDKVYFMKVDVTNKQQLESAFKMAFTKFGGLDIVCNNAGIFDEVNWEMTIAVNINAVVQGTLLGFQYMGKDKNGKGGVIVNTGSILGLQAIASGPVYSGTKHFVVNFDRAFGTPFYYDRTGVKVVTICPGITDTILLKQVKGLEAFDGLTKYANDQLMAMPLQPAENVARGMITAISQGENGSAWVAALNKPAYEEKAPKPTFV</sequence>
<name>A0ABM1MPT7_NICVS</name>
<protein>
    <submittedName>
        <fullName evidence="5">15-hydroxyprostaglandin dehydrogenase [NAD(+)]-like</fullName>
    </submittedName>
</protein>
<dbReference type="GeneID" id="108562680"/>
<dbReference type="Pfam" id="PF00106">
    <property type="entry name" value="adh_short"/>
    <property type="match status" value="1"/>
</dbReference>
<dbReference type="RefSeq" id="XP_017776587.1">
    <property type="nucleotide sequence ID" value="XM_017921098.1"/>
</dbReference>
<dbReference type="InterPro" id="IPR002347">
    <property type="entry name" value="SDR_fam"/>
</dbReference>
<proteinExistence type="inferred from homology"/>
<dbReference type="PANTHER" id="PTHR44229:SF8">
    <property type="entry name" value="ALCOHOL DEHYDROGENASE-RELATED"/>
    <property type="match status" value="1"/>
</dbReference>
<dbReference type="Gene3D" id="3.40.50.720">
    <property type="entry name" value="NAD(P)-binding Rossmann-like Domain"/>
    <property type="match status" value="1"/>
</dbReference>
<evidence type="ECO:0000313" key="5">
    <source>
        <dbReference type="RefSeq" id="XP_017776587.1"/>
    </source>
</evidence>
<dbReference type="InterPro" id="IPR036291">
    <property type="entry name" value="NAD(P)-bd_dom_sf"/>
</dbReference>
<dbReference type="PRINTS" id="PR01167">
    <property type="entry name" value="INSADHFAMILY"/>
</dbReference>
<dbReference type="PRINTS" id="PR00080">
    <property type="entry name" value="SDRFAMILY"/>
</dbReference>
<accession>A0ABM1MPT7</accession>
<gene>
    <name evidence="5" type="primary">LOC108562680</name>
</gene>
<evidence type="ECO:0000256" key="1">
    <source>
        <dbReference type="ARBA" id="ARBA00006484"/>
    </source>
</evidence>
<organism evidence="4 5">
    <name type="scientific">Nicrophorus vespilloides</name>
    <name type="common">Boreal carrion beetle</name>
    <dbReference type="NCBI Taxonomy" id="110193"/>
    <lineage>
        <taxon>Eukaryota</taxon>
        <taxon>Metazoa</taxon>
        <taxon>Ecdysozoa</taxon>
        <taxon>Arthropoda</taxon>
        <taxon>Hexapoda</taxon>
        <taxon>Insecta</taxon>
        <taxon>Pterygota</taxon>
        <taxon>Neoptera</taxon>
        <taxon>Endopterygota</taxon>
        <taxon>Coleoptera</taxon>
        <taxon>Polyphaga</taxon>
        <taxon>Staphyliniformia</taxon>
        <taxon>Silphidae</taxon>
        <taxon>Nicrophorinae</taxon>
        <taxon>Nicrophorus</taxon>
    </lineage>
</organism>
<dbReference type="SUPFAM" id="SSF51735">
    <property type="entry name" value="NAD(P)-binding Rossmann-fold domains"/>
    <property type="match status" value="1"/>
</dbReference>
<dbReference type="Proteomes" id="UP000695000">
    <property type="component" value="Unplaced"/>
</dbReference>
<keyword evidence="2" id="KW-0560">Oxidoreductase</keyword>
<reference evidence="5" key="1">
    <citation type="submission" date="2025-08" db="UniProtKB">
        <authorList>
            <consortium name="RefSeq"/>
        </authorList>
    </citation>
    <scope>IDENTIFICATION</scope>
    <source>
        <tissue evidence="5">Whole Larva</tissue>
    </source>
</reference>
<keyword evidence="4" id="KW-1185">Reference proteome</keyword>
<comment type="similarity">
    <text evidence="1 3">Belongs to the short-chain dehydrogenases/reductases (SDR) family.</text>
</comment>